<dbReference type="GO" id="GO:0006420">
    <property type="term" value="P:arginyl-tRNA aminoacylation"/>
    <property type="evidence" value="ECO:0007669"/>
    <property type="project" value="InterPro"/>
</dbReference>
<evidence type="ECO:0000259" key="4">
    <source>
        <dbReference type="SMART" id="SM00836"/>
    </source>
</evidence>
<keyword evidence="6" id="KW-1185">Reference proteome</keyword>
<feature type="domain" description="DALR anticodon binding" evidence="4">
    <location>
        <begin position="100"/>
        <end position="207"/>
    </location>
</feature>
<dbReference type="GO" id="GO:0004814">
    <property type="term" value="F:arginine-tRNA ligase activity"/>
    <property type="evidence" value="ECO:0007669"/>
    <property type="project" value="InterPro"/>
</dbReference>
<dbReference type="InterPro" id="IPR009080">
    <property type="entry name" value="tRNAsynth_Ia_anticodon-bd"/>
</dbReference>
<evidence type="ECO:0000256" key="2">
    <source>
        <dbReference type="ARBA" id="ARBA00022741"/>
    </source>
</evidence>
<comment type="caution">
    <text evidence="5">The sequence shown here is derived from an EMBL/GenBank/DDBJ whole genome shotgun (WGS) entry which is preliminary data.</text>
</comment>
<dbReference type="AlphaFoldDB" id="A0A2T0MN26"/>
<dbReference type="Proteomes" id="UP000238312">
    <property type="component" value="Unassembled WGS sequence"/>
</dbReference>
<keyword evidence="3" id="KW-0067">ATP-binding</keyword>
<gene>
    <name evidence="5" type="ORF">B0I32_12062</name>
</gene>
<dbReference type="RefSeq" id="WP_106248137.1">
    <property type="nucleotide sequence ID" value="NZ_JBFAIB010000023.1"/>
</dbReference>
<keyword evidence="1" id="KW-0436">Ligase</keyword>
<dbReference type="InterPro" id="IPR008909">
    <property type="entry name" value="DALR_anticod-bd"/>
</dbReference>
<proteinExistence type="predicted"/>
<reference evidence="5 6" key="1">
    <citation type="submission" date="2018-03" db="EMBL/GenBank/DDBJ databases">
        <title>Genomic Encyclopedia of Type Strains, Phase III (KMG-III): the genomes of soil and plant-associated and newly described type strains.</title>
        <authorList>
            <person name="Whitman W."/>
        </authorList>
    </citation>
    <scope>NUCLEOTIDE SEQUENCE [LARGE SCALE GENOMIC DNA]</scope>
    <source>
        <strain evidence="5 6">CGMCC 4.7104</strain>
    </source>
</reference>
<evidence type="ECO:0000313" key="6">
    <source>
        <dbReference type="Proteomes" id="UP000238312"/>
    </source>
</evidence>
<evidence type="ECO:0000256" key="1">
    <source>
        <dbReference type="ARBA" id="ARBA00022598"/>
    </source>
</evidence>
<organism evidence="5 6">
    <name type="scientific">Nonomuraea fuscirosea</name>
    <dbReference type="NCBI Taxonomy" id="1291556"/>
    <lineage>
        <taxon>Bacteria</taxon>
        <taxon>Bacillati</taxon>
        <taxon>Actinomycetota</taxon>
        <taxon>Actinomycetes</taxon>
        <taxon>Streptosporangiales</taxon>
        <taxon>Streptosporangiaceae</taxon>
        <taxon>Nonomuraea</taxon>
    </lineage>
</organism>
<dbReference type="SMART" id="SM00836">
    <property type="entry name" value="DALR_1"/>
    <property type="match status" value="1"/>
</dbReference>
<dbReference type="EMBL" id="PVNG01000020">
    <property type="protein sequence ID" value="PRX59292.1"/>
    <property type="molecule type" value="Genomic_DNA"/>
</dbReference>
<evidence type="ECO:0000256" key="3">
    <source>
        <dbReference type="ARBA" id="ARBA00022840"/>
    </source>
</evidence>
<keyword evidence="5" id="KW-0030">Aminoacyl-tRNA synthetase</keyword>
<protein>
    <submittedName>
        <fullName evidence="5">Arginyl-tRNA synthetase</fullName>
    </submittedName>
</protein>
<dbReference type="Gene3D" id="1.10.730.10">
    <property type="entry name" value="Isoleucyl-tRNA Synthetase, Domain 1"/>
    <property type="match status" value="1"/>
</dbReference>
<accession>A0A2T0MN26</accession>
<keyword evidence="2" id="KW-0547">Nucleotide-binding</keyword>
<dbReference type="OrthoDB" id="9803211at2"/>
<dbReference type="SUPFAM" id="SSF47323">
    <property type="entry name" value="Anticodon-binding domain of a subclass of class I aminoacyl-tRNA synthetases"/>
    <property type="match status" value="1"/>
</dbReference>
<sequence>MTPEELAAVLGEPPAPEGTWEREAVYVSAAALRRGLDAAELAERVRALGGVGSVEVRGKGFLRIVVTVPGDLLRSAPVRPPFSPAWPDFPRTWDNPGFVVRYGHARASAALRWARELGVPESGFAAGLLDDPWHRRVLRALAELPGRLVSREPGWESYLLRLALAYHDAHERAPAVPVGDEEPGPVHTARVRVAAAVREVLPGPDRL</sequence>
<name>A0A2T0MN26_9ACTN</name>
<evidence type="ECO:0000313" key="5">
    <source>
        <dbReference type="EMBL" id="PRX59292.1"/>
    </source>
</evidence>
<dbReference type="GO" id="GO:0005524">
    <property type="term" value="F:ATP binding"/>
    <property type="evidence" value="ECO:0007669"/>
    <property type="project" value="UniProtKB-KW"/>
</dbReference>